<dbReference type="Pfam" id="PF02616">
    <property type="entry name" value="SMC_ScpA"/>
    <property type="match status" value="1"/>
</dbReference>
<dbReference type="Gene3D" id="6.10.250.2410">
    <property type="match status" value="1"/>
</dbReference>
<dbReference type="PANTHER" id="PTHR33969:SF2">
    <property type="entry name" value="SEGREGATION AND CONDENSATION PROTEIN A"/>
    <property type="match status" value="1"/>
</dbReference>
<dbReference type="Proteomes" id="UP000273044">
    <property type="component" value="Chromosome"/>
</dbReference>
<dbReference type="RefSeq" id="WP_061786781.1">
    <property type="nucleotide sequence ID" value="NZ_CAJZDL010000033.1"/>
</dbReference>
<reference evidence="3 4" key="1">
    <citation type="submission" date="2018-12" db="EMBL/GenBank/DDBJ databases">
        <authorList>
            <consortium name="Pathogen Informatics"/>
        </authorList>
    </citation>
    <scope>NUCLEOTIDE SEQUENCE [LARGE SCALE GENOMIC DNA]</scope>
    <source>
        <strain evidence="3 4">NCTC12967</strain>
    </source>
</reference>
<dbReference type="GeneID" id="64407400"/>
<organism evidence="3 4">
    <name type="scientific">Arachnia propionica</name>
    <dbReference type="NCBI Taxonomy" id="1750"/>
    <lineage>
        <taxon>Bacteria</taxon>
        <taxon>Bacillati</taxon>
        <taxon>Actinomycetota</taxon>
        <taxon>Actinomycetes</taxon>
        <taxon>Propionibacteriales</taxon>
        <taxon>Propionibacteriaceae</taxon>
        <taxon>Arachnia</taxon>
    </lineage>
</organism>
<evidence type="ECO:0000313" key="3">
    <source>
        <dbReference type="EMBL" id="VEH70646.1"/>
    </source>
</evidence>
<proteinExistence type="predicted"/>
<evidence type="ECO:0000313" key="4">
    <source>
        <dbReference type="Proteomes" id="UP000273044"/>
    </source>
</evidence>
<dbReference type="InterPro" id="IPR003768">
    <property type="entry name" value="ScpA"/>
</dbReference>
<accession>A0A3S4VJS7</accession>
<keyword evidence="4" id="KW-1185">Reference proteome</keyword>
<dbReference type="AlphaFoldDB" id="A0A3S4VJS7"/>
<protein>
    <recommendedName>
        <fullName evidence="2">Segregation and condensation protein A</fullName>
    </recommendedName>
</protein>
<evidence type="ECO:0000256" key="1">
    <source>
        <dbReference type="ARBA" id="ARBA00022829"/>
    </source>
</evidence>
<dbReference type="GO" id="GO:0007059">
    <property type="term" value="P:chromosome segregation"/>
    <property type="evidence" value="ECO:0007669"/>
    <property type="project" value="UniProtKB-KW"/>
</dbReference>
<sequence>MSRRPRARAEETPQTTPGFDVHLENFEGPFDLLLQLISRRELDVTRVALSQVTDEFIAHVRAAGDALGLEQTSSFLVVAATLLDLKAARLLPGGEVTEPEDLAALEARDLLFARLLQYRAFKQLAAWVEGTMATAGRQHWRPGGLEERFRGVLVQVELPIGPEDLVRLAARALTPKPAPVVQLTHLHGSRVSVVEQTGIVARLLAGKGQLTFRSLVAGCDRLTTVVRFLAILELFRAGRVSFEQAGPLAELSIRWSGGETTGIVVDEYEPEEQT</sequence>
<evidence type="ECO:0000256" key="2">
    <source>
        <dbReference type="ARBA" id="ARBA00044777"/>
    </source>
</evidence>
<keyword evidence="1" id="KW-0159">Chromosome partition</keyword>
<name>A0A3S4VJS7_9ACTN</name>
<dbReference type="EMBL" id="LR134406">
    <property type="protein sequence ID" value="VEH70646.1"/>
    <property type="molecule type" value="Genomic_DNA"/>
</dbReference>
<gene>
    <name evidence="3" type="primary">scpA</name>
    <name evidence="3" type="ORF">NCTC12967_01948</name>
</gene>
<dbReference type="PANTHER" id="PTHR33969">
    <property type="entry name" value="SEGREGATION AND CONDENSATION PROTEIN A"/>
    <property type="match status" value="1"/>
</dbReference>